<dbReference type="Proteomes" id="UP001054252">
    <property type="component" value="Unassembled WGS sequence"/>
</dbReference>
<name>A0AAV5J3H3_9ROSI</name>
<proteinExistence type="predicted"/>
<feature type="signal peptide" evidence="1">
    <location>
        <begin position="1"/>
        <end position="24"/>
    </location>
</feature>
<feature type="chain" id="PRO_5043618816" evidence="1">
    <location>
        <begin position="25"/>
        <end position="70"/>
    </location>
</feature>
<evidence type="ECO:0000313" key="3">
    <source>
        <dbReference type="Proteomes" id="UP001054252"/>
    </source>
</evidence>
<organism evidence="2 3">
    <name type="scientific">Rubroshorea leprosula</name>
    <dbReference type="NCBI Taxonomy" id="152421"/>
    <lineage>
        <taxon>Eukaryota</taxon>
        <taxon>Viridiplantae</taxon>
        <taxon>Streptophyta</taxon>
        <taxon>Embryophyta</taxon>
        <taxon>Tracheophyta</taxon>
        <taxon>Spermatophyta</taxon>
        <taxon>Magnoliopsida</taxon>
        <taxon>eudicotyledons</taxon>
        <taxon>Gunneridae</taxon>
        <taxon>Pentapetalae</taxon>
        <taxon>rosids</taxon>
        <taxon>malvids</taxon>
        <taxon>Malvales</taxon>
        <taxon>Dipterocarpaceae</taxon>
        <taxon>Rubroshorea</taxon>
    </lineage>
</organism>
<sequence length="70" mass="7556">MKCLMFTIFMLALLFAAGTTEVTAIMECIIPVPTKNCEDASCKNLCQGKYGPRAGHICQSCASCFCLIPC</sequence>
<dbReference type="AlphaFoldDB" id="A0AAV5J3H3"/>
<keyword evidence="1" id="KW-0732">Signal</keyword>
<protein>
    <submittedName>
        <fullName evidence="2">Uncharacterized protein</fullName>
    </submittedName>
</protein>
<keyword evidence="3" id="KW-1185">Reference proteome</keyword>
<accession>A0AAV5J3H3</accession>
<dbReference type="EMBL" id="BPVZ01000023">
    <property type="protein sequence ID" value="GKV05535.1"/>
    <property type="molecule type" value="Genomic_DNA"/>
</dbReference>
<evidence type="ECO:0000256" key="1">
    <source>
        <dbReference type="SAM" id="SignalP"/>
    </source>
</evidence>
<evidence type="ECO:0000313" key="2">
    <source>
        <dbReference type="EMBL" id="GKV05535.1"/>
    </source>
</evidence>
<comment type="caution">
    <text evidence="2">The sequence shown here is derived from an EMBL/GenBank/DDBJ whole genome shotgun (WGS) entry which is preliminary data.</text>
</comment>
<reference evidence="2 3" key="1">
    <citation type="journal article" date="2021" name="Commun. Biol.">
        <title>The genome of Shorea leprosula (Dipterocarpaceae) highlights the ecological relevance of drought in aseasonal tropical rainforests.</title>
        <authorList>
            <person name="Ng K.K.S."/>
            <person name="Kobayashi M.J."/>
            <person name="Fawcett J.A."/>
            <person name="Hatakeyama M."/>
            <person name="Paape T."/>
            <person name="Ng C.H."/>
            <person name="Ang C.C."/>
            <person name="Tnah L.H."/>
            <person name="Lee C.T."/>
            <person name="Nishiyama T."/>
            <person name="Sese J."/>
            <person name="O'Brien M.J."/>
            <person name="Copetti D."/>
            <person name="Mohd Noor M.I."/>
            <person name="Ong R.C."/>
            <person name="Putra M."/>
            <person name="Sireger I.Z."/>
            <person name="Indrioko S."/>
            <person name="Kosugi Y."/>
            <person name="Izuno A."/>
            <person name="Isagi Y."/>
            <person name="Lee S.L."/>
            <person name="Shimizu K.K."/>
        </authorList>
    </citation>
    <scope>NUCLEOTIDE SEQUENCE [LARGE SCALE GENOMIC DNA]</scope>
    <source>
        <strain evidence="2">214</strain>
    </source>
</reference>
<gene>
    <name evidence="2" type="ORF">SLEP1_g17535</name>
</gene>